<keyword evidence="1" id="KW-0472">Membrane</keyword>
<feature type="domain" description="DUF4350" evidence="2">
    <location>
        <begin position="88"/>
        <end position="227"/>
    </location>
</feature>
<keyword evidence="4" id="KW-1185">Reference proteome</keyword>
<evidence type="ECO:0000313" key="3">
    <source>
        <dbReference type="EMBL" id="SHJ50209.1"/>
    </source>
</evidence>
<evidence type="ECO:0000256" key="1">
    <source>
        <dbReference type="SAM" id="Phobius"/>
    </source>
</evidence>
<dbReference type="EMBL" id="FQZH01000004">
    <property type="protein sequence ID" value="SHJ50209.1"/>
    <property type="molecule type" value="Genomic_DNA"/>
</dbReference>
<sequence>MSRSLKVYIGILIVILIGIIMIDANRPKPIDWTPTFSIKDKIPFGLYVFNNESDAFFKPQKVTQFGKSPYEFFDSKYSYIDTTYSIKGNFLYINGNFDIDEESVEELLYFAEHGNNIFLSSSDFPSIFADTLHFKMEYDNSFTDSLQMNVEFKQKKNSFYFNKGINASYFTEIDSTSKVLGTQKRSNGKVQSNFIKIPYGKGNFYLHCQPIAFTNYYLLKENQSYAADVLSNLPNENEVFWKIKRYESDGLEQSPLRFWFSQPALKSAWLLAIYALIVFMIFNAKRKQRVIPIITPLKNTTIEFTKTIGNLYYQEKDYLNIIDKKIIFFLEKVRNDYYLDTFNLDETFCKRLQQKSGKNLQDIEKLVQLIKQLRTQSSATETDVIELNNLIEKFYS</sequence>
<keyword evidence="1" id="KW-0812">Transmembrane</keyword>
<protein>
    <recommendedName>
        <fullName evidence="2">DUF4350 domain-containing protein</fullName>
    </recommendedName>
</protein>
<keyword evidence="1" id="KW-1133">Transmembrane helix</keyword>
<dbReference type="Proteomes" id="UP000184232">
    <property type="component" value="Unassembled WGS sequence"/>
</dbReference>
<gene>
    <name evidence="3" type="ORF">SAMN05444337_2092</name>
</gene>
<proteinExistence type="predicted"/>
<dbReference type="STRING" id="683124.SAMN05444337_2092"/>
<organism evidence="3 4">
    <name type="scientific">Flavobacterium haoranii</name>
    <dbReference type="NCBI Taxonomy" id="683124"/>
    <lineage>
        <taxon>Bacteria</taxon>
        <taxon>Pseudomonadati</taxon>
        <taxon>Bacteroidota</taxon>
        <taxon>Flavobacteriia</taxon>
        <taxon>Flavobacteriales</taxon>
        <taxon>Flavobacteriaceae</taxon>
        <taxon>Flavobacterium</taxon>
    </lineage>
</organism>
<dbReference type="AlphaFoldDB" id="A0A1M6JU70"/>
<accession>A0A1M6JU70</accession>
<dbReference type="OrthoDB" id="1111222at2"/>
<feature type="transmembrane region" description="Helical" evidence="1">
    <location>
        <begin position="267"/>
        <end position="284"/>
    </location>
</feature>
<dbReference type="Pfam" id="PF14258">
    <property type="entry name" value="DUF4350"/>
    <property type="match status" value="1"/>
</dbReference>
<reference evidence="3 4" key="1">
    <citation type="submission" date="2016-11" db="EMBL/GenBank/DDBJ databases">
        <authorList>
            <person name="Jaros S."/>
            <person name="Januszkiewicz K."/>
            <person name="Wedrychowicz H."/>
        </authorList>
    </citation>
    <scope>NUCLEOTIDE SEQUENCE [LARGE SCALE GENOMIC DNA]</scope>
    <source>
        <strain evidence="3 4">DSM 22807</strain>
    </source>
</reference>
<dbReference type="RefSeq" id="WP_072784762.1">
    <property type="nucleotide sequence ID" value="NZ_CP045292.1"/>
</dbReference>
<dbReference type="InterPro" id="IPR025646">
    <property type="entry name" value="DUF4350"/>
</dbReference>
<evidence type="ECO:0000259" key="2">
    <source>
        <dbReference type="Pfam" id="PF14258"/>
    </source>
</evidence>
<evidence type="ECO:0000313" key="4">
    <source>
        <dbReference type="Proteomes" id="UP000184232"/>
    </source>
</evidence>
<feature type="transmembrane region" description="Helical" evidence="1">
    <location>
        <begin position="7"/>
        <end position="24"/>
    </location>
</feature>
<name>A0A1M6JU70_9FLAO</name>